<feature type="compositionally biased region" description="Basic and acidic residues" evidence="1">
    <location>
        <begin position="9"/>
        <end position="22"/>
    </location>
</feature>
<dbReference type="EMBL" id="JACNIG010000247">
    <property type="protein sequence ID" value="MBC8432769.1"/>
    <property type="molecule type" value="Genomic_DNA"/>
</dbReference>
<sequence length="50" mass="5940">MAKSRGSFKKREKELVRKEKKDQKRQHKLDKKTIKAEDNPNQSQNEGETL</sequence>
<feature type="compositionally biased region" description="Polar residues" evidence="1">
    <location>
        <begin position="39"/>
        <end position="50"/>
    </location>
</feature>
<accession>A0A8J6TL24</accession>
<protein>
    <submittedName>
        <fullName evidence="2">Uncharacterized protein</fullName>
    </submittedName>
</protein>
<dbReference type="AlphaFoldDB" id="A0A8J6TL24"/>
<proteinExistence type="predicted"/>
<evidence type="ECO:0000256" key="1">
    <source>
        <dbReference type="SAM" id="MobiDB-lite"/>
    </source>
</evidence>
<evidence type="ECO:0000313" key="2">
    <source>
        <dbReference type="EMBL" id="MBC8432769.1"/>
    </source>
</evidence>
<gene>
    <name evidence="2" type="ORF">H8D96_12725</name>
</gene>
<name>A0A8J6TL24_9BACT</name>
<dbReference type="Proteomes" id="UP000605201">
    <property type="component" value="Unassembled WGS sequence"/>
</dbReference>
<reference evidence="2 3" key="1">
    <citation type="submission" date="2020-08" db="EMBL/GenBank/DDBJ databases">
        <title>Bridging the membrane lipid divide: bacteria of the FCB group superphylum have the potential to synthesize archaeal ether lipids.</title>
        <authorList>
            <person name="Villanueva L."/>
            <person name="Von Meijenfeldt F.A.B."/>
            <person name="Westbye A.B."/>
            <person name="Yadav S."/>
            <person name="Hopmans E.C."/>
            <person name="Dutilh B.E."/>
            <person name="Sinninghe Damste J.S."/>
        </authorList>
    </citation>
    <scope>NUCLEOTIDE SEQUENCE [LARGE SCALE GENOMIC DNA]</scope>
    <source>
        <strain evidence="2">NIOZ-UU17</strain>
    </source>
</reference>
<evidence type="ECO:0000313" key="3">
    <source>
        <dbReference type="Proteomes" id="UP000605201"/>
    </source>
</evidence>
<organism evidence="2 3">
    <name type="scientific">Candidatus Desulfatibia vada</name>
    <dbReference type="NCBI Taxonomy" id="2841696"/>
    <lineage>
        <taxon>Bacteria</taxon>
        <taxon>Pseudomonadati</taxon>
        <taxon>Thermodesulfobacteriota</taxon>
        <taxon>Desulfobacteria</taxon>
        <taxon>Desulfobacterales</taxon>
        <taxon>Desulfobacterales incertae sedis</taxon>
        <taxon>Candidatus Desulfatibia</taxon>
    </lineage>
</organism>
<feature type="region of interest" description="Disordered" evidence="1">
    <location>
        <begin position="1"/>
        <end position="50"/>
    </location>
</feature>
<comment type="caution">
    <text evidence="2">The sequence shown here is derived from an EMBL/GenBank/DDBJ whole genome shotgun (WGS) entry which is preliminary data.</text>
</comment>